<feature type="compositionally biased region" description="Acidic residues" evidence="1">
    <location>
        <begin position="1032"/>
        <end position="1043"/>
    </location>
</feature>
<dbReference type="AlphaFoldDB" id="A0A6C0DLN7"/>
<feature type="region of interest" description="Disordered" evidence="1">
    <location>
        <begin position="989"/>
        <end position="1121"/>
    </location>
</feature>
<feature type="compositionally biased region" description="Acidic residues" evidence="1">
    <location>
        <begin position="1055"/>
        <end position="1074"/>
    </location>
</feature>
<feature type="compositionally biased region" description="Basic residues" evidence="1">
    <location>
        <begin position="1087"/>
        <end position="1121"/>
    </location>
</feature>
<proteinExistence type="predicted"/>
<sequence length="1121" mass="128093">MDSSTVDDISVFDIEIESGSVSVSCIYSESLVFVISLDYYLDLFLYLFFFEYLFCFCLNDDKNLEYIYNIYNMNFFADLKRKLFGNTTDNKLGHGDGHGDGDGGDDGDDNNDNDKKRSKIILKDNITLKDNIEKIKKQCDTGTVAILDTCNLDENYLKTFALTQTILEIYDADHDLNRSKYDKNPLVEYCRSFVGEYPKLVFINNKIIALNGNNNNNDLAYIYNEDNWKSTSQSAIKNNMETVLKDLNKPFLTAFGRIPFTSSITKEEKNLTDLQVSLKNKNLDLTLVETHRGGSPNNVENMNNKSIMLKPSVSTRFDLGSNAILLIKNTDIQPGFCELANNNFNSQNPTSPLCRFFSNYFPNSFTIVIKKSELFDNSNTMFMPFFQDYFKKIGINGVLDNLFTNIEEKKKSNQLFFADDDDDALYLLHMFMDKANNKPTFSIQKGPITADQVTEALYGVKHRCLSSKTQSKLISNSLLILDTVITPNVRFCHILYAKTCGDGVAIEATKMSSKVFRITVNLLSNDVCCNYRNAFVNGFSTRQAPSSLAGTGLGILSNTRNVEIMTMINPTTTTLSQRIEGIIDKDAKDYYPTEPDTIVNNLVIDGIDKHALDDILTCAYRKIYDNEYNNDTKAKQTQISELIKKLETDENLTIIKTDCELLKELCMNDQILFIKTKVDNSFEDFKNRLRNILKKIQLDYPLLIQARPIDDVQIAFTIERGISLVSSLEQLLGEVYPCDNDELGLKKIVLYFLTVVIQKSISATRIITRYIEMLKGRLIQIIKVQAMLNSKDVNHLRIESSYEELLTEFNALFNNFDSNYQNIPNELDRYNRRQQAKQPLNLLKFILRSIEAKNKWENSNYESLYYYIYHNYREIIESSHVESPFATLEVLNKFSQYSQEILSQNSENLFSQLNTEEATEEAKEEINKEASDNLPYSISNMLANSKDAQTIKAMILEYTETSSQEESEEKEKLLNELAKPDLYIIGSKTGESPESMDPFVQQSLPPTSPEKNVKAVPFTTPSQKKTAHSAEDFLESQNQEDDLNVALAAAIDGDIYTDDQNEIGEDEKEDDQEDENTKMPVSSGGKPLRKTKNKRNKITRNKKTKNNQTKKHKRTKRRKVI</sequence>
<evidence type="ECO:0000256" key="1">
    <source>
        <dbReference type="SAM" id="MobiDB-lite"/>
    </source>
</evidence>
<reference evidence="2" key="1">
    <citation type="journal article" date="2020" name="Nature">
        <title>Giant virus diversity and host interactions through global metagenomics.</title>
        <authorList>
            <person name="Schulz F."/>
            <person name="Roux S."/>
            <person name="Paez-Espino D."/>
            <person name="Jungbluth S."/>
            <person name="Walsh D.A."/>
            <person name="Denef V.J."/>
            <person name="McMahon K.D."/>
            <person name="Konstantinidis K.T."/>
            <person name="Eloe-Fadrosh E.A."/>
            <person name="Kyrpides N.C."/>
            <person name="Woyke T."/>
        </authorList>
    </citation>
    <scope>NUCLEOTIDE SEQUENCE</scope>
    <source>
        <strain evidence="2">GVMAG-M-3300023174-24</strain>
    </source>
</reference>
<evidence type="ECO:0000313" key="2">
    <source>
        <dbReference type="EMBL" id="QHT17262.1"/>
    </source>
</evidence>
<dbReference type="EMBL" id="MN739632">
    <property type="protein sequence ID" value="QHT17262.1"/>
    <property type="molecule type" value="Genomic_DNA"/>
</dbReference>
<organism evidence="2">
    <name type="scientific">viral metagenome</name>
    <dbReference type="NCBI Taxonomy" id="1070528"/>
    <lineage>
        <taxon>unclassified sequences</taxon>
        <taxon>metagenomes</taxon>
        <taxon>organismal metagenomes</taxon>
    </lineage>
</organism>
<feature type="compositionally biased region" description="Acidic residues" evidence="1">
    <location>
        <begin position="102"/>
        <end position="111"/>
    </location>
</feature>
<protein>
    <submittedName>
        <fullName evidence="2">Uncharacterized protein</fullName>
    </submittedName>
</protein>
<accession>A0A6C0DLN7</accession>
<feature type="region of interest" description="Disordered" evidence="1">
    <location>
        <begin position="94"/>
        <end position="114"/>
    </location>
</feature>
<name>A0A6C0DLN7_9ZZZZ</name>